<evidence type="ECO:0008006" key="4">
    <source>
        <dbReference type="Google" id="ProtNLM"/>
    </source>
</evidence>
<evidence type="ECO:0000313" key="2">
    <source>
        <dbReference type="EMBL" id="OJG18251.1"/>
    </source>
</evidence>
<dbReference type="RefSeq" id="WP_067395869.1">
    <property type="nucleotide sequence ID" value="NZ_JXKH01000005.1"/>
</dbReference>
<reference evidence="2 3" key="1">
    <citation type="submission" date="2014-12" db="EMBL/GenBank/DDBJ databases">
        <title>Draft genome sequences of 29 type strains of Enterococci.</title>
        <authorList>
            <person name="Zhong Z."/>
            <person name="Sun Z."/>
            <person name="Liu W."/>
            <person name="Zhang W."/>
            <person name="Zhang H."/>
        </authorList>
    </citation>
    <scope>NUCLEOTIDE SEQUENCE [LARGE SCALE GENOMIC DNA]</scope>
    <source>
        <strain evidence="2 3">DSM 17029</strain>
    </source>
</reference>
<dbReference type="SUPFAM" id="SSF158560">
    <property type="entry name" value="BH3980-like"/>
    <property type="match status" value="1"/>
</dbReference>
<dbReference type="InterPro" id="IPR009214">
    <property type="entry name" value="DUF1129"/>
</dbReference>
<protein>
    <recommendedName>
        <fullName evidence="4">Integral membrane protein</fullName>
    </recommendedName>
</protein>
<keyword evidence="3" id="KW-1185">Reference proteome</keyword>
<feature type="transmembrane region" description="Helical" evidence="1">
    <location>
        <begin position="124"/>
        <end position="148"/>
    </location>
</feature>
<keyword evidence="1" id="KW-0472">Membrane</keyword>
<evidence type="ECO:0000313" key="3">
    <source>
        <dbReference type="Proteomes" id="UP000181884"/>
    </source>
</evidence>
<feature type="transmembrane region" description="Helical" evidence="1">
    <location>
        <begin position="169"/>
        <end position="189"/>
    </location>
</feature>
<feature type="transmembrane region" description="Helical" evidence="1">
    <location>
        <begin position="195"/>
        <end position="215"/>
    </location>
</feature>
<keyword evidence="1" id="KW-0812">Transmembrane</keyword>
<comment type="caution">
    <text evidence="2">The sequence shown here is derived from an EMBL/GenBank/DDBJ whole genome shotgun (WGS) entry which is preliminary data.</text>
</comment>
<sequence length="228" mass="25538">MEPETLREIVAENRELEQKLTKRNEQYIFDLKKSLAAANLSEEEKTLALHEILPELVEGQKTGKTARQLFGTVSEHTKSILEKPEPLNQATTLQMWLDNTLMLLGVLSIMVSIMELLAKGRANPYGLLTLILSSMAGGFVFLIMYKTIYQYERPGADKSKRPGFLKSGLILVASVLIWLAVFAGASLLPATINPILDPMIVILIGAAALAFRFWYKKKYNISGSFFMR</sequence>
<dbReference type="Pfam" id="PF06570">
    <property type="entry name" value="DUF1129"/>
    <property type="match status" value="1"/>
</dbReference>
<organism evidence="2 3">
    <name type="scientific">Enterococcus canis</name>
    <dbReference type="NCBI Taxonomy" id="214095"/>
    <lineage>
        <taxon>Bacteria</taxon>
        <taxon>Bacillati</taxon>
        <taxon>Bacillota</taxon>
        <taxon>Bacilli</taxon>
        <taxon>Lactobacillales</taxon>
        <taxon>Enterococcaceae</taxon>
        <taxon>Enterococcus</taxon>
    </lineage>
</organism>
<gene>
    <name evidence="2" type="ORF">RU97_GL002324</name>
</gene>
<dbReference type="Proteomes" id="UP000181884">
    <property type="component" value="Unassembled WGS sequence"/>
</dbReference>
<feature type="transmembrane region" description="Helical" evidence="1">
    <location>
        <begin position="101"/>
        <end position="118"/>
    </location>
</feature>
<dbReference type="EMBL" id="JXKH01000005">
    <property type="protein sequence ID" value="OJG18251.1"/>
    <property type="molecule type" value="Genomic_DNA"/>
</dbReference>
<dbReference type="AlphaFoldDB" id="A0A1L8REN5"/>
<proteinExistence type="predicted"/>
<keyword evidence="1" id="KW-1133">Transmembrane helix</keyword>
<dbReference type="STRING" id="214095.RU97_GL002324"/>
<name>A0A1L8REN5_9ENTE</name>
<evidence type="ECO:0000256" key="1">
    <source>
        <dbReference type="SAM" id="Phobius"/>
    </source>
</evidence>
<accession>A0A1L8REN5</accession>
<dbReference type="PIRSF" id="PIRSF033111">
    <property type="entry name" value="UCP033111"/>
    <property type="match status" value="1"/>
</dbReference>